<dbReference type="AlphaFoldDB" id="A0A4C1XWC3"/>
<dbReference type="EMBL" id="BGZK01000959">
    <property type="protein sequence ID" value="GBP66527.1"/>
    <property type="molecule type" value="Genomic_DNA"/>
</dbReference>
<evidence type="ECO:0000313" key="2">
    <source>
        <dbReference type="Proteomes" id="UP000299102"/>
    </source>
</evidence>
<gene>
    <name evidence="1" type="ORF">EVAR_54021_1</name>
</gene>
<protein>
    <submittedName>
        <fullName evidence="1">Uncharacterized protein</fullName>
    </submittedName>
</protein>
<comment type="caution">
    <text evidence="1">The sequence shown here is derived from an EMBL/GenBank/DDBJ whole genome shotgun (WGS) entry which is preliminary data.</text>
</comment>
<proteinExistence type="predicted"/>
<evidence type="ECO:0000313" key="1">
    <source>
        <dbReference type="EMBL" id="GBP66527.1"/>
    </source>
</evidence>
<name>A0A4C1XWC3_EUMVA</name>
<dbReference type="Proteomes" id="UP000299102">
    <property type="component" value="Unassembled WGS sequence"/>
</dbReference>
<organism evidence="1 2">
    <name type="scientific">Eumeta variegata</name>
    <name type="common">Bagworm moth</name>
    <name type="synonym">Eumeta japonica</name>
    <dbReference type="NCBI Taxonomy" id="151549"/>
    <lineage>
        <taxon>Eukaryota</taxon>
        <taxon>Metazoa</taxon>
        <taxon>Ecdysozoa</taxon>
        <taxon>Arthropoda</taxon>
        <taxon>Hexapoda</taxon>
        <taxon>Insecta</taxon>
        <taxon>Pterygota</taxon>
        <taxon>Neoptera</taxon>
        <taxon>Endopterygota</taxon>
        <taxon>Lepidoptera</taxon>
        <taxon>Glossata</taxon>
        <taxon>Ditrysia</taxon>
        <taxon>Tineoidea</taxon>
        <taxon>Psychidae</taxon>
        <taxon>Oiketicinae</taxon>
        <taxon>Eumeta</taxon>
    </lineage>
</organism>
<reference evidence="1 2" key="1">
    <citation type="journal article" date="2019" name="Commun. Biol.">
        <title>The bagworm genome reveals a unique fibroin gene that provides high tensile strength.</title>
        <authorList>
            <person name="Kono N."/>
            <person name="Nakamura H."/>
            <person name="Ohtoshi R."/>
            <person name="Tomita M."/>
            <person name="Numata K."/>
            <person name="Arakawa K."/>
        </authorList>
    </citation>
    <scope>NUCLEOTIDE SEQUENCE [LARGE SCALE GENOMIC DNA]</scope>
</reference>
<sequence length="183" mass="19833">MVILDLKSRDLRSGGTAAGGPYVSSRMAALGGRRLHPVQSPSIPGVSRVHSKVRRRNPILMKLKHTDPEARARSRIQVYHVPGACCAARRHAASDTTLAMSAERAFTRDNMYFSAGMQSLVSHHLLSYPAAVDGARHPSSRLHFHRKSLVAAESPRPVAHPLTTPTVTDAPFATACYLLARGP</sequence>
<accession>A0A4C1XWC3</accession>
<keyword evidence="2" id="KW-1185">Reference proteome</keyword>